<evidence type="ECO:0000256" key="2">
    <source>
        <dbReference type="ARBA" id="ARBA00022490"/>
    </source>
</evidence>
<feature type="coiled-coil region" evidence="6">
    <location>
        <begin position="495"/>
        <end position="613"/>
    </location>
</feature>
<feature type="compositionally biased region" description="Low complexity" evidence="7">
    <location>
        <begin position="780"/>
        <end position="789"/>
    </location>
</feature>
<keyword evidence="3 6" id="KW-0175">Coiled coil</keyword>
<evidence type="ECO:0000256" key="4">
    <source>
        <dbReference type="ARBA" id="ARBA00023212"/>
    </source>
</evidence>
<dbReference type="OrthoDB" id="49058at2759"/>
<dbReference type="PANTHER" id="PTHR44281:SF2">
    <property type="entry name" value="SPINDLE ASSEMBLY ABNORMAL PROTEIN 6 HOMOLOG"/>
    <property type="match status" value="1"/>
</dbReference>
<sequence>MINSYIQNSSAMSTEDGSSSTVYGGPQPPRAPSHLQDHRNSPPYTRQPRPDYFSNIDEPSAVQRKSDNIDINTLTRRSGSPRVGGRVEYRHIGGGNNHNYRASGALEGGSRYYPETSVRSDKPALQQQQRTIAEQSHAMLEVVLPVSTQLPSQEAQLRPLGLYVRAGCGGPNGVTRLVLVRLTDPADPFFLYELELLEDDYGAFKQRLELHVDFQGFPRYLVSMLRDITDGSSHYELSFVLHAAATAADGSRGTLRVLEATEFKTVEHISLMLLRQGDAGLKKYLAERFQFYEHSFRSAEAARAAITADLQEQVDRLRNENGELRDTLRKREEDMRFMTTDAEKEKLAALNRLRDQHSKDSAGLRESYEKKLEAHMRALEEKTQQLHDTAAEKDAALAKLRARVAELETNTASLQSQLRSAQDTGNLQAKELETLREMSNELANFKAEATKAMSENELNYVTLTERLRGTSTALQNREEKVAALQEHYEKQDEYIRILAEQNKQQADRVRETEKNLEKAHHIIANQLQTIKNARDRYHIATDQLRSQEALLQEREGTMRRQQDEVATANERIQELLRKNNDLRGQLEKTNSAREQLVQEVKQTQQVLLRLQQSTSINGRHWGVLSSTGGYRSGSLGSHNTGGSTTAVDDRYAATTGAPASLMREFGANVNANVMGPSNYRNTSASAAMYRSSAGVAPMSSPMGSTLPGSQATYPSQVEQGGPSLFHAHPMPSSPSPAHSSQERAGSSETAGLTEPHGRASTSSLAKTEPSLASSNNINNRSPGSAPAARRAQSLARSLSLDKAGAAASNSNAIVPSAYNDLAVKSFLNGDVGQTAVAAGTALESAYF</sequence>
<evidence type="ECO:0000259" key="8">
    <source>
        <dbReference type="Pfam" id="PF16531"/>
    </source>
</evidence>
<evidence type="ECO:0000259" key="9">
    <source>
        <dbReference type="Pfam" id="PF22218"/>
    </source>
</evidence>
<dbReference type="CDD" id="cd10142">
    <property type="entry name" value="HD_SAS6_N"/>
    <property type="match status" value="1"/>
</dbReference>
<evidence type="ECO:0000256" key="6">
    <source>
        <dbReference type="SAM" id="Coils"/>
    </source>
</evidence>
<feature type="domain" description="Spindle assembly abnormal protein 6 N-terminal" evidence="8">
    <location>
        <begin position="176"/>
        <end position="272"/>
    </location>
</feature>
<comment type="caution">
    <text evidence="10">The sequence shown here is derived from an EMBL/GenBank/DDBJ whole genome shotgun (WGS) entry which is preliminary data.</text>
</comment>
<reference evidence="10 11" key="1">
    <citation type="journal article" date="2015" name="PLoS Pathog.">
        <title>Leptomonas seymouri: Adaptations to the Dixenous Life Cycle Analyzed by Genome Sequencing, Transcriptome Profiling and Co-infection with Leishmania donovani.</title>
        <authorList>
            <person name="Kraeva N."/>
            <person name="Butenko A."/>
            <person name="Hlavacova J."/>
            <person name="Kostygov A."/>
            <person name="Myskova J."/>
            <person name="Grybchuk D."/>
            <person name="Lestinova T."/>
            <person name="Votypka J."/>
            <person name="Volf P."/>
            <person name="Opperdoes F."/>
            <person name="Flegontov P."/>
            <person name="Lukes J."/>
            <person name="Yurchenko V."/>
        </authorList>
    </citation>
    <scope>NUCLEOTIDE SEQUENCE [LARGE SCALE GENOMIC DNA]</scope>
    <source>
        <strain evidence="10 11">ATCC 30220</strain>
    </source>
</reference>
<keyword evidence="5" id="KW-0131">Cell cycle</keyword>
<feature type="compositionally biased region" description="Polar residues" evidence="7">
    <location>
        <begin position="1"/>
        <end position="22"/>
    </location>
</feature>
<dbReference type="EMBL" id="LJSK01000128">
    <property type="protein sequence ID" value="KPI86494.1"/>
    <property type="molecule type" value="Genomic_DNA"/>
</dbReference>
<dbReference type="GO" id="GO:0005813">
    <property type="term" value="C:centrosome"/>
    <property type="evidence" value="ECO:0007669"/>
    <property type="project" value="UniProtKB-SubCell"/>
</dbReference>
<protein>
    <submittedName>
        <fullName evidence="10">Uncharacterized protein</fullName>
    </submittedName>
</protein>
<feature type="compositionally biased region" description="Polar residues" evidence="7">
    <location>
        <begin position="701"/>
        <end position="718"/>
    </location>
</feature>
<accession>A0A0N1HWL2</accession>
<proteinExistence type="predicted"/>
<dbReference type="Pfam" id="PF16531">
    <property type="entry name" value="SAS-6_N"/>
    <property type="match status" value="1"/>
</dbReference>
<evidence type="ECO:0000256" key="5">
    <source>
        <dbReference type="ARBA" id="ARBA00023306"/>
    </source>
</evidence>
<keyword evidence="4" id="KW-0206">Cytoskeleton</keyword>
<evidence type="ECO:0000313" key="11">
    <source>
        <dbReference type="Proteomes" id="UP000038009"/>
    </source>
</evidence>
<dbReference type="InterPro" id="IPR032396">
    <property type="entry name" value="SAS-6_N"/>
</dbReference>
<gene>
    <name evidence="10" type="ORF">ABL78_4434</name>
</gene>
<dbReference type="Pfam" id="PF22218">
    <property type="entry name" value="SAS-6_C_CC_2"/>
    <property type="match status" value="1"/>
</dbReference>
<dbReference type="PANTHER" id="PTHR44281">
    <property type="entry name" value="SPINDLE ASSEMBLY ABNORMAL PROTEIN 6 HOMOLOG"/>
    <property type="match status" value="1"/>
</dbReference>
<feature type="coiled-coil region" evidence="6">
    <location>
        <begin position="307"/>
        <end position="334"/>
    </location>
</feature>
<dbReference type="Proteomes" id="UP000038009">
    <property type="component" value="Unassembled WGS sequence"/>
</dbReference>
<keyword evidence="2" id="KW-0963">Cytoplasm</keyword>
<evidence type="ECO:0000256" key="3">
    <source>
        <dbReference type="ARBA" id="ARBA00023054"/>
    </source>
</evidence>
<dbReference type="VEuPathDB" id="TriTrypDB:Lsey_0128_0080"/>
<dbReference type="InterPro" id="IPR038558">
    <property type="entry name" value="SAS-6_N_sf"/>
</dbReference>
<feature type="coiled-coil region" evidence="6">
    <location>
        <begin position="365"/>
        <end position="455"/>
    </location>
</feature>
<comment type="subcellular location">
    <subcellularLocation>
        <location evidence="1">Cytoplasm</location>
        <location evidence="1">Cytoskeleton</location>
        <location evidence="1">Microtubule organizing center</location>
        <location evidence="1">Centrosome</location>
    </subcellularLocation>
</comment>
<name>A0A0N1HWL2_LEPSE</name>
<feature type="compositionally biased region" description="Polar residues" evidence="7">
    <location>
        <begin position="759"/>
        <end position="779"/>
    </location>
</feature>
<dbReference type="AlphaFoldDB" id="A0A0N1HWL2"/>
<feature type="domain" description="SAS-6 C-terminal coiled coil" evidence="9">
    <location>
        <begin position="278"/>
        <end position="337"/>
    </location>
</feature>
<evidence type="ECO:0000256" key="7">
    <source>
        <dbReference type="SAM" id="MobiDB-lite"/>
    </source>
</evidence>
<dbReference type="OMA" id="HHIIANQ"/>
<feature type="compositionally biased region" description="Low complexity" evidence="7">
    <location>
        <begin position="726"/>
        <end position="739"/>
    </location>
</feature>
<organism evidence="10 11">
    <name type="scientific">Leptomonas seymouri</name>
    <dbReference type="NCBI Taxonomy" id="5684"/>
    <lineage>
        <taxon>Eukaryota</taxon>
        <taxon>Discoba</taxon>
        <taxon>Euglenozoa</taxon>
        <taxon>Kinetoplastea</taxon>
        <taxon>Metakinetoplastina</taxon>
        <taxon>Trypanosomatida</taxon>
        <taxon>Trypanosomatidae</taxon>
        <taxon>Leishmaniinae</taxon>
        <taxon>Leptomonas</taxon>
    </lineage>
</organism>
<feature type="region of interest" description="Disordered" evidence="7">
    <location>
        <begin position="1"/>
        <end position="58"/>
    </location>
</feature>
<evidence type="ECO:0000256" key="1">
    <source>
        <dbReference type="ARBA" id="ARBA00004300"/>
    </source>
</evidence>
<feature type="region of interest" description="Disordered" evidence="7">
    <location>
        <begin position="694"/>
        <end position="789"/>
    </location>
</feature>
<dbReference type="InterPro" id="IPR053997">
    <property type="entry name" value="SAS-6_C_CC"/>
</dbReference>
<evidence type="ECO:0000313" key="10">
    <source>
        <dbReference type="EMBL" id="KPI86494.1"/>
    </source>
</evidence>
<keyword evidence="11" id="KW-1185">Reference proteome</keyword>
<dbReference type="Gene3D" id="2.170.210.20">
    <property type="entry name" value="Spindle assembly abnormal protein 6, N-terminal domain"/>
    <property type="match status" value="1"/>
</dbReference>